<protein>
    <recommendedName>
        <fullName evidence="11">ComEC/Rec2-related protein domain-containing protein</fullName>
    </recommendedName>
</protein>
<feature type="domain" description="DUF4131" evidence="8">
    <location>
        <begin position="57"/>
        <end position="219"/>
    </location>
</feature>
<feature type="transmembrane region" description="Helical" evidence="6">
    <location>
        <begin position="36"/>
        <end position="55"/>
    </location>
</feature>
<evidence type="ECO:0000256" key="2">
    <source>
        <dbReference type="ARBA" id="ARBA00022475"/>
    </source>
</evidence>
<feature type="transmembrane region" description="Helical" evidence="6">
    <location>
        <begin position="434"/>
        <end position="456"/>
    </location>
</feature>
<dbReference type="Pfam" id="PF13567">
    <property type="entry name" value="DUF4131"/>
    <property type="match status" value="1"/>
</dbReference>
<gene>
    <name evidence="9" type="ORF">COV95_02390</name>
</gene>
<feature type="transmembrane region" description="Helical" evidence="6">
    <location>
        <begin position="504"/>
        <end position="522"/>
    </location>
</feature>
<dbReference type="Proteomes" id="UP000229834">
    <property type="component" value="Unassembled WGS sequence"/>
</dbReference>
<evidence type="ECO:0000313" key="10">
    <source>
        <dbReference type="Proteomes" id="UP000229834"/>
    </source>
</evidence>
<evidence type="ECO:0000256" key="3">
    <source>
        <dbReference type="ARBA" id="ARBA00022692"/>
    </source>
</evidence>
<sequence length="539" mass="60641">MEQEKRFKYLQKLNAYVAMARGTLTTRFTSLKDNKFFVIIFGFVLGVLLSSFLNFSINTTVFLIFVVVVLILYLFVAIKDENLKSQLILIPLIIFAVSLGILRFQIKDHHTPSSLNELVGGKALIEGLIVKEPESEESYTQLIVEIEKINSNEFYNTGEKILVRADLYPKAVYGDRIKAEGRVDEPKTFLTDAGREFDYKKYLSKDDIRFILSFAKIEILAQGEGNKTKEALFGFKNKIIDNFNRNISEPESGLLGGIVLGVKGALGKDLEEKLRQTSIIHIVVLSGYNITIVAQFMMGLLFFIPRRRALWASIIGIALFAIMVGAEPSVIRASLMGVLALLANVLHRRYDITRALVFAGFLMIVWNPKILVFDFGFQLSFLATAALIWVAPFFEDKLNFIPKRLGLRTIVSATISTQLFVLPLLLYQTGQLSLVGVFVNLLVLPLVPLVMFFGFISGVLGFVSHTVAFPFSAISQIILFYIIKVVELFGSLPLASIKISNFPFSLMAVVYVLYGFVFWKYVKNGNDFNLNILKEKDMT</sequence>
<keyword evidence="4 6" id="KW-1133">Transmembrane helix</keyword>
<feature type="transmembrane region" description="Helical" evidence="6">
    <location>
        <begin position="87"/>
        <end position="106"/>
    </location>
</feature>
<evidence type="ECO:0000256" key="5">
    <source>
        <dbReference type="ARBA" id="ARBA00023136"/>
    </source>
</evidence>
<evidence type="ECO:0000259" key="8">
    <source>
        <dbReference type="Pfam" id="PF13567"/>
    </source>
</evidence>
<dbReference type="AlphaFoldDB" id="A0A2H0K8T5"/>
<organism evidence="9 10">
    <name type="scientific">Candidatus Zambryskibacteria bacterium CG11_big_fil_rev_8_21_14_0_20_40_24</name>
    <dbReference type="NCBI Taxonomy" id="1975116"/>
    <lineage>
        <taxon>Bacteria</taxon>
        <taxon>Candidatus Zambryskiibacteriota</taxon>
    </lineage>
</organism>
<keyword evidence="2" id="KW-1003">Cell membrane</keyword>
<dbReference type="NCBIfam" id="TIGR00360">
    <property type="entry name" value="ComEC_N-term"/>
    <property type="match status" value="1"/>
</dbReference>
<dbReference type="PANTHER" id="PTHR30619">
    <property type="entry name" value="DNA INTERNALIZATION/COMPETENCE PROTEIN COMEC/REC2"/>
    <property type="match status" value="1"/>
</dbReference>
<dbReference type="GO" id="GO:0005886">
    <property type="term" value="C:plasma membrane"/>
    <property type="evidence" value="ECO:0007669"/>
    <property type="project" value="UniProtKB-SubCell"/>
</dbReference>
<comment type="caution">
    <text evidence="9">The sequence shown here is derived from an EMBL/GenBank/DDBJ whole genome shotgun (WGS) entry which is preliminary data.</text>
</comment>
<reference evidence="9 10" key="1">
    <citation type="submission" date="2017-09" db="EMBL/GenBank/DDBJ databases">
        <title>Depth-based differentiation of microbial function through sediment-hosted aquifers and enrichment of novel symbionts in the deep terrestrial subsurface.</title>
        <authorList>
            <person name="Probst A.J."/>
            <person name="Ladd B."/>
            <person name="Jarett J.K."/>
            <person name="Geller-Mcgrath D.E."/>
            <person name="Sieber C.M."/>
            <person name="Emerson J.B."/>
            <person name="Anantharaman K."/>
            <person name="Thomas B.C."/>
            <person name="Malmstrom R."/>
            <person name="Stieglmeier M."/>
            <person name="Klingl A."/>
            <person name="Woyke T."/>
            <person name="Ryan C.M."/>
            <person name="Banfield J.F."/>
        </authorList>
    </citation>
    <scope>NUCLEOTIDE SEQUENCE [LARGE SCALE GENOMIC DNA]</scope>
    <source>
        <strain evidence="9">CG11_big_fil_rev_8_21_14_0_20_40_24</strain>
    </source>
</reference>
<dbReference type="Pfam" id="PF03772">
    <property type="entry name" value="Competence"/>
    <property type="match status" value="1"/>
</dbReference>
<evidence type="ECO:0000256" key="6">
    <source>
        <dbReference type="SAM" id="Phobius"/>
    </source>
</evidence>
<evidence type="ECO:0000256" key="1">
    <source>
        <dbReference type="ARBA" id="ARBA00004651"/>
    </source>
</evidence>
<feature type="transmembrane region" description="Helical" evidence="6">
    <location>
        <begin position="462"/>
        <end position="483"/>
    </location>
</feature>
<evidence type="ECO:0000256" key="4">
    <source>
        <dbReference type="ARBA" id="ARBA00022989"/>
    </source>
</evidence>
<evidence type="ECO:0000313" key="9">
    <source>
        <dbReference type="EMBL" id="PIQ66784.1"/>
    </source>
</evidence>
<feature type="transmembrane region" description="Helical" evidence="6">
    <location>
        <begin position="406"/>
        <end position="427"/>
    </location>
</feature>
<feature type="transmembrane region" description="Helical" evidence="6">
    <location>
        <begin position="309"/>
        <end position="326"/>
    </location>
</feature>
<feature type="transmembrane region" description="Helical" evidence="6">
    <location>
        <begin position="371"/>
        <end position="394"/>
    </location>
</feature>
<feature type="transmembrane region" description="Helical" evidence="6">
    <location>
        <begin position="332"/>
        <end position="350"/>
    </location>
</feature>
<dbReference type="InterPro" id="IPR004477">
    <property type="entry name" value="ComEC_N"/>
</dbReference>
<dbReference type="EMBL" id="PCVC01000066">
    <property type="protein sequence ID" value="PIQ66784.1"/>
    <property type="molecule type" value="Genomic_DNA"/>
</dbReference>
<dbReference type="InterPro" id="IPR025405">
    <property type="entry name" value="DUF4131"/>
</dbReference>
<evidence type="ECO:0000259" key="7">
    <source>
        <dbReference type="Pfam" id="PF03772"/>
    </source>
</evidence>
<dbReference type="PANTHER" id="PTHR30619:SF7">
    <property type="entry name" value="BETA-LACTAMASE DOMAIN PROTEIN"/>
    <property type="match status" value="1"/>
</dbReference>
<proteinExistence type="predicted"/>
<name>A0A2H0K8T5_9BACT</name>
<keyword evidence="3 6" id="KW-0812">Transmembrane</keyword>
<feature type="transmembrane region" description="Helical" evidence="6">
    <location>
        <begin position="279"/>
        <end position="302"/>
    </location>
</feature>
<evidence type="ECO:0008006" key="11">
    <source>
        <dbReference type="Google" id="ProtNLM"/>
    </source>
</evidence>
<feature type="transmembrane region" description="Helical" evidence="6">
    <location>
        <begin position="61"/>
        <end position="78"/>
    </location>
</feature>
<dbReference type="InterPro" id="IPR052159">
    <property type="entry name" value="Competence_DNA_uptake"/>
</dbReference>
<feature type="domain" description="ComEC/Rec2-related protein" evidence="7">
    <location>
        <begin position="258"/>
        <end position="519"/>
    </location>
</feature>
<comment type="subcellular location">
    <subcellularLocation>
        <location evidence="1">Cell membrane</location>
        <topology evidence="1">Multi-pass membrane protein</topology>
    </subcellularLocation>
</comment>
<keyword evidence="5 6" id="KW-0472">Membrane</keyword>
<accession>A0A2H0K8T5</accession>